<evidence type="ECO:0000256" key="6">
    <source>
        <dbReference type="ARBA" id="ARBA00022741"/>
    </source>
</evidence>
<dbReference type="InterPro" id="IPR029057">
    <property type="entry name" value="PRTase-like"/>
</dbReference>
<evidence type="ECO:0000313" key="12">
    <source>
        <dbReference type="EMBL" id="EZH71979.1"/>
    </source>
</evidence>
<dbReference type="Pfam" id="PF13793">
    <property type="entry name" value="Pribosyltran_N"/>
    <property type="match status" value="1"/>
</dbReference>
<keyword evidence="7 12" id="KW-0418">Kinase</keyword>
<organism evidence="12 13">
    <name type="scientific">Aquimarina atlantica</name>
    <dbReference type="NCBI Taxonomy" id="1317122"/>
    <lineage>
        <taxon>Bacteria</taxon>
        <taxon>Pseudomonadati</taxon>
        <taxon>Bacteroidota</taxon>
        <taxon>Flavobacteriia</taxon>
        <taxon>Flavobacteriales</taxon>
        <taxon>Flavobacteriaceae</taxon>
        <taxon>Aquimarina</taxon>
    </lineage>
</organism>
<keyword evidence="2" id="KW-0963">Cytoplasm</keyword>
<dbReference type="GO" id="GO:0006164">
    <property type="term" value="P:purine nucleotide biosynthetic process"/>
    <property type="evidence" value="ECO:0007669"/>
    <property type="project" value="TreeGrafter"/>
</dbReference>
<evidence type="ECO:0000256" key="5">
    <source>
        <dbReference type="ARBA" id="ARBA00022727"/>
    </source>
</evidence>
<proteinExistence type="predicted"/>
<keyword evidence="6" id="KW-0547">Nucleotide-binding</keyword>
<dbReference type="NCBIfam" id="NF002320">
    <property type="entry name" value="PRK01259.1"/>
    <property type="match status" value="1"/>
</dbReference>
<evidence type="ECO:0000256" key="9">
    <source>
        <dbReference type="ARBA" id="ARBA00022842"/>
    </source>
</evidence>
<evidence type="ECO:0000259" key="11">
    <source>
        <dbReference type="Pfam" id="PF13793"/>
    </source>
</evidence>
<keyword evidence="9" id="KW-0460">Magnesium</keyword>
<dbReference type="GO" id="GO:0004749">
    <property type="term" value="F:ribose phosphate diphosphokinase activity"/>
    <property type="evidence" value="ECO:0007669"/>
    <property type="project" value="UniProtKB-EC"/>
</dbReference>
<sequence length="313" mass="34504">MQSAVTEAKFFTCSQSTELAEKIATAYGAKLGNVITSTYSDGEFQPSFEESVRGSRVFIIGSTHPNSDHLMEMLLMLDAAKRASARHITAVMPYYGWARQDRKDKPRVPIAAKLIAKMLETAGATRIITMDLHADQIQGFFEKPVDHLFASTIFLPYLQSLNLDNLTIASPDMGGSKRAYAYSKALMSDVVICYKQRAKANVISHMELIGDVTGKNVVLVDDMVDTAGTLTKAADLMIERGAKSVRAICTHPILSGNAYERLENSKLEELIVTDSIPLKQESNKIRVVSCANLFADVMNRVHNNQSISSNFIM</sequence>
<dbReference type="GO" id="GO:0016301">
    <property type="term" value="F:kinase activity"/>
    <property type="evidence" value="ECO:0007669"/>
    <property type="project" value="UniProtKB-KW"/>
</dbReference>
<dbReference type="GO" id="GO:0005737">
    <property type="term" value="C:cytoplasm"/>
    <property type="evidence" value="ECO:0007669"/>
    <property type="project" value="TreeGrafter"/>
</dbReference>
<dbReference type="EMBL" id="AQRA01000010">
    <property type="protein sequence ID" value="EZH71979.1"/>
    <property type="molecule type" value="Genomic_DNA"/>
</dbReference>
<evidence type="ECO:0000256" key="7">
    <source>
        <dbReference type="ARBA" id="ARBA00022777"/>
    </source>
</evidence>
<keyword evidence="3 12" id="KW-0808">Transferase</keyword>
<dbReference type="GO" id="GO:0006015">
    <property type="term" value="P:5-phosphoribose 1-diphosphate biosynthetic process"/>
    <property type="evidence" value="ECO:0007669"/>
    <property type="project" value="TreeGrafter"/>
</dbReference>
<dbReference type="InterPro" id="IPR005946">
    <property type="entry name" value="Rib-P_diPkinase"/>
</dbReference>
<dbReference type="PROSITE" id="PS00114">
    <property type="entry name" value="PRPP_SYNTHASE"/>
    <property type="match status" value="1"/>
</dbReference>
<dbReference type="NCBIfam" id="TIGR01251">
    <property type="entry name" value="ribP_PPkin"/>
    <property type="match status" value="1"/>
</dbReference>
<protein>
    <recommendedName>
        <fullName evidence="1">ribose-phosphate diphosphokinase</fullName>
        <ecNumber evidence="1">2.7.6.1</ecNumber>
    </recommendedName>
</protein>
<keyword evidence="4" id="KW-0479">Metal-binding</keyword>
<comment type="caution">
    <text evidence="12">The sequence shown here is derived from an EMBL/GenBank/DDBJ whole genome shotgun (WGS) entry which is preliminary data.</text>
</comment>
<dbReference type="GO" id="GO:0000287">
    <property type="term" value="F:magnesium ion binding"/>
    <property type="evidence" value="ECO:0007669"/>
    <property type="project" value="InterPro"/>
</dbReference>
<dbReference type="PANTHER" id="PTHR10210:SF41">
    <property type="entry name" value="RIBOSE-PHOSPHATE PYROPHOSPHOKINASE 1, CHLOROPLASTIC"/>
    <property type="match status" value="1"/>
</dbReference>
<dbReference type="FunFam" id="3.40.50.2020:FF:000002">
    <property type="entry name" value="Ribose-phosphate pyrophosphokinase"/>
    <property type="match status" value="1"/>
</dbReference>
<dbReference type="CDD" id="cd06223">
    <property type="entry name" value="PRTases_typeI"/>
    <property type="match status" value="1"/>
</dbReference>
<reference evidence="12 13" key="1">
    <citation type="submission" date="2014-04" db="EMBL/GenBank/DDBJ databases">
        <title>Aquimarina sp. 22II-S11-z7 Genome Sequencing.</title>
        <authorList>
            <person name="Lai Q."/>
        </authorList>
    </citation>
    <scope>NUCLEOTIDE SEQUENCE [LARGE SCALE GENOMIC DNA]</scope>
    <source>
        <strain evidence="12 13">22II-S11-z7</strain>
    </source>
</reference>
<keyword evidence="8" id="KW-0067">ATP-binding</keyword>
<evidence type="ECO:0000256" key="4">
    <source>
        <dbReference type="ARBA" id="ARBA00022723"/>
    </source>
</evidence>
<comment type="catalytic activity">
    <reaction evidence="10">
        <text>D-ribose 5-phosphate + ATP = 5-phospho-alpha-D-ribose 1-diphosphate + AMP + H(+)</text>
        <dbReference type="Rhea" id="RHEA:15609"/>
        <dbReference type="ChEBI" id="CHEBI:15378"/>
        <dbReference type="ChEBI" id="CHEBI:30616"/>
        <dbReference type="ChEBI" id="CHEBI:58017"/>
        <dbReference type="ChEBI" id="CHEBI:78346"/>
        <dbReference type="ChEBI" id="CHEBI:456215"/>
        <dbReference type="EC" id="2.7.6.1"/>
    </reaction>
</comment>
<dbReference type="AlphaFoldDB" id="A0A023BPV9"/>
<dbReference type="OrthoDB" id="9777067at2"/>
<dbReference type="Proteomes" id="UP000023541">
    <property type="component" value="Unassembled WGS sequence"/>
</dbReference>
<dbReference type="STRING" id="1317122.ATO12_05025"/>
<feature type="domain" description="Ribose-phosphate pyrophosphokinase N-terminal" evidence="11">
    <location>
        <begin position="9"/>
        <end position="123"/>
    </location>
</feature>
<dbReference type="GO" id="GO:0002189">
    <property type="term" value="C:ribose phosphate diphosphokinase complex"/>
    <property type="evidence" value="ECO:0007669"/>
    <property type="project" value="TreeGrafter"/>
</dbReference>
<dbReference type="InterPro" id="IPR029099">
    <property type="entry name" value="Pribosyltran_N"/>
</dbReference>
<dbReference type="GO" id="GO:0005524">
    <property type="term" value="F:ATP binding"/>
    <property type="evidence" value="ECO:0007669"/>
    <property type="project" value="UniProtKB-KW"/>
</dbReference>
<evidence type="ECO:0000256" key="8">
    <source>
        <dbReference type="ARBA" id="ARBA00022840"/>
    </source>
</evidence>
<evidence type="ECO:0000256" key="2">
    <source>
        <dbReference type="ARBA" id="ARBA00022490"/>
    </source>
</evidence>
<dbReference type="Gene3D" id="3.40.50.2020">
    <property type="match status" value="2"/>
</dbReference>
<keyword evidence="13" id="KW-1185">Reference proteome</keyword>
<dbReference type="eggNOG" id="COG0462">
    <property type="taxonomic scope" value="Bacteria"/>
</dbReference>
<dbReference type="RefSeq" id="WP_034246263.1">
    <property type="nucleotide sequence ID" value="NZ_AQRA01000010.1"/>
</dbReference>
<dbReference type="GO" id="GO:0009156">
    <property type="term" value="P:ribonucleoside monophosphate biosynthetic process"/>
    <property type="evidence" value="ECO:0007669"/>
    <property type="project" value="InterPro"/>
</dbReference>
<evidence type="ECO:0000256" key="1">
    <source>
        <dbReference type="ARBA" id="ARBA00013247"/>
    </source>
</evidence>
<keyword evidence="5" id="KW-0545">Nucleotide biosynthesis</keyword>
<evidence type="ECO:0000313" key="13">
    <source>
        <dbReference type="Proteomes" id="UP000023541"/>
    </source>
</evidence>
<name>A0A023BPV9_9FLAO</name>
<dbReference type="SUPFAM" id="SSF53271">
    <property type="entry name" value="PRTase-like"/>
    <property type="match status" value="1"/>
</dbReference>
<dbReference type="InterPro" id="IPR000842">
    <property type="entry name" value="PRib_PP_synth_CS"/>
</dbReference>
<dbReference type="PANTHER" id="PTHR10210">
    <property type="entry name" value="RIBOSE-PHOSPHATE DIPHOSPHOKINASE FAMILY MEMBER"/>
    <property type="match status" value="1"/>
</dbReference>
<dbReference type="InterPro" id="IPR000836">
    <property type="entry name" value="PRTase_dom"/>
</dbReference>
<dbReference type="EC" id="2.7.6.1" evidence="1"/>
<dbReference type="SMART" id="SM01400">
    <property type="entry name" value="Pribosyltran_N"/>
    <property type="match status" value="1"/>
</dbReference>
<evidence type="ECO:0000256" key="3">
    <source>
        <dbReference type="ARBA" id="ARBA00022679"/>
    </source>
</evidence>
<evidence type="ECO:0000256" key="10">
    <source>
        <dbReference type="ARBA" id="ARBA00049535"/>
    </source>
</evidence>
<dbReference type="FunFam" id="3.40.50.2020:FF:000007">
    <property type="entry name" value="Ribose-phosphate pyrophosphokinase"/>
    <property type="match status" value="1"/>
</dbReference>
<gene>
    <name evidence="12" type="ORF">ATO12_05025</name>
</gene>
<accession>A0A023BPV9</accession>
<dbReference type="Pfam" id="PF14572">
    <property type="entry name" value="Pribosyl_synth"/>
    <property type="match status" value="1"/>
</dbReference>